<evidence type="ECO:0000313" key="2">
    <source>
        <dbReference type="EMBL" id="GBP33415.1"/>
    </source>
</evidence>
<protein>
    <submittedName>
        <fullName evidence="2">Uncharacterized protein</fullName>
    </submittedName>
</protein>
<dbReference type="Proteomes" id="UP000299102">
    <property type="component" value="Unassembled WGS sequence"/>
</dbReference>
<feature type="compositionally biased region" description="Basic and acidic residues" evidence="1">
    <location>
        <begin position="18"/>
        <end position="27"/>
    </location>
</feature>
<reference evidence="2 3" key="1">
    <citation type="journal article" date="2019" name="Commun. Biol.">
        <title>The bagworm genome reveals a unique fibroin gene that provides high tensile strength.</title>
        <authorList>
            <person name="Kono N."/>
            <person name="Nakamura H."/>
            <person name="Ohtoshi R."/>
            <person name="Tomita M."/>
            <person name="Numata K."/>
            <person name="Arakawa K."/>
        </authorList>
    </citation>
    <scope>NUCLEOTIDE SEQUENCE [LARGE SCALE GENOMIC DNA]</scope>
</reference>
<keyword evidence="3" id="KW-1185">Reference proteome</keyword>
<dbReference type="AlphaFoldDB" id="A0A4C1V5A2"/>
<feature type="region of interest" description="Disordered" evidence="1">
    <location>
        <begin position="95"/>
        <end position="118"/>
    </location>
</feature>
<evidence type="ECO:0000256" key="1">
    <source>
        <dbReference type="SAM" id="MobiDB-lite"/>
    </source>
</evidence>
<organism evidence="2 3">
    <name type="scientific">Eumeta variegata</name>
    <name type="common">Bagworm moth</name>
    <name type="synonym">Eumeta japonica</name>
    <dbReference type="NCBI Taxonomy" id="151549"/>
    <lineage>
        <taxon>Eukaryota</taxon>
        <taxon>Metazoa</taxon>
        <taxon>Ecdysozoa</taxon>
        <taxon>Arthropoda</taxon>
        <taxon>Hexapoda</taxon>
        <taxon>Insecta</taxon>
        <taxon>Pterygota</taxon>
        <taxon>Neoptera</taxon>
        <taxon>Endopterygota</taxon>
        <taxon>Lepidoptera</taxon>
        <taxon>Glossata</taxon>
        <taxon>Ditrysia</taxon>
        <taxon>Tineoidea</taxon>
        <taxon>Psychidae</taxon>
        <taxon>Oiketicinae</taxon>
        <taxon>Eumeta</taxon>
    </lineage>
</organism>
<dbReference type="EMBL" id="BGZK01000273">
    <property type="protein sequence ID" value="GBP33415.1"/>
    <property type="molecule type" value="Genomic_DNA"/>
</dbReference>
<sequence>MGSLGIQSPRKSAAQARESARSAERRPHPLTHGTMAHRALSCWAQSEYWRIPFVDEQCRTTTAIRRIKQRERARETFVNAACTTDRRRDTAEYEDSHFLFENEKSESATAPSPPARRL</sequence>
<feature type="compositionally biased region" description="Basic and acidic residues" evidence="1">
    <location>
        <begin position="95"/>
        <end position="106"/>
    </location>
</feature>
<evidence type="ECO:0000313" key="3">
    <source>
        <dbReference type="Proteomes" id="UP000299102"/>
    </source>
</evidence>
<proteinExistence type="predicted"/>
<gene>
    <name evidence="2" type="ORF">EVAR_6763_1</name>
</gene>
<feature type="region of interest" description="Disordered" evidence="1">
    <location>
        <begin position="1"/>
        <end position="34"/>
    </location>
</feature>
<accession>A0A4C1V5A2</accession>
<comment type="caution">
    <text evidence="2">The sequence shown here is derived from an EMBL/GenBank/DDBJ whole genome shotgun (WGS) entry which is preliminary data.</text>
</comment>
<name>A0A4C1V5A2_EUMVA</name>